<organism evidence="3 4">
    <name type="scientific">Motilibacter peucedani</name>
    <dbReference type="NCBI Taxonomy" id="598650"/>
    <lineage>
        <taxon>Bacteria</taxon>
        <taxon>Bacillati</taxon>
        <taxon>Actinomycetota</taxon>
        <taxon>Actinomycetes</taxon>
        <taxon>Motilibacterales</taxon>
        <taxon>Motilibacteraceae</taxon>
        <taxon>Motilibacter</taxon>
    </lineage>
</organism>
<comment type="caution">
    <text evidence="3">The sequence shown here is derived from an EMBL/GenBank/DDBJ whole genome shotgun (WGS) entry which is preliminary data.</text>
</comment>
<dbReference type="InParanoid" id="A0A420XRR8"/>
<feature type="region of interest" description="Disordered" evidence="1">
    <location>
        <begin position="736"/>
        <end position="755"/>
    </location>
</feature>
<feature type="compositionally biased region" description="Basic and acidic residues" evidence="1">
    <location>
        <begin position="371"/>
        <end position="381"/>
    </location>
</feature>
<dbReference type="Proteomes" id="UP000281955">
    <property type="component" value="Unassembled WGS sequence"/>
</dbReference>
<gene>
    <name evidence="3" type="ORF">CLV35_1184</name>
</gene>
<keyword evidence="4" id="KW-1185">Reference proteome</keyword>
<sequence>MRRPEPPAAASWWESYRSTLDASSVSSTGKFVLEMDSRYILRHGVLGAGPAGHADWPATRVRRGLVMGSVQSGKTASMLGVSALALDEGLDALVVLAGTRVSLWQQTMHRLRTQLDLPEGAHPDQRRILRPRADSGDGEVPLSRVYSVMGPEVRRALQLRRPMLIVVMKNAHHLRALRDLMHQEVIPALNAAARPFHLMVLDDEADEGSILDARAESGLDPRLDDLKQIPRAIVDLWASRPHDGSSASPHLYVTYVGYTATPQANFLQAGYNPLAPQDFVIALRTPYDRGETEPRTTTYRERAKLRGYYTGGEAFYRSVRDPALTVEASGNPRADIADAVRAFLVAGALRLWRDQGSRLTPSEATSTSFGTRDEASRRSPEPHSMLLHPSGTVSDHFDAAAEVLAWANGGDKAAADAAVAAGERSLPLDQLRQRVLDEDAEWSAWLQRYRGTAGAVRRAFDLQNEPPVPADEQWPELRQLLLDEVLPAAHLSIVNSDPRTDDRPRFEPEQRADGSWEAPADLFTIFVSGNVMSRGLTLEGLTTTLFLRHADEPLADTQMQMQRWFGYRGAYLELCRVFLRRDQLDLFRGYHEADEALKRGIIRSMNSDPDTAPSPQVLQGSRFLATGKLANLRTVPLSPGPWPFIRLVNDRANDPNAHVVADLYAGRDSHEVLVPGRLEPAGRLLNAPLSLLEIAELLEQLRYDAYSPARSGWHAERWASLEAHLGLIVPDEGGGAPAPAPLYRPPGTQGSDEQQHPCPYQIAAYLRLWDACLTRHARGLFPTDDASTPWSMLDLARKQREQPRFHVGIRYGRGSEATRGPLADLAFPVRTMQRQVVHGELVATWGSRNQARDGSYPGDQYFDYHDRRQDAPPPTSGETPWRPAGAPGLLLFHIVERAANTPSVALGLGLPLGGPDQFAALAAS</sequence>
<dbReference type="Pfam" id="PF10593">
    <property type="entry name" value="Z1"/>
    <property type="match status" value="1"/>
</dbReference>
<reference evidence="3 4" key="1">
    <citation type="submission" date="2018-10" db="EMBL/GenBank/DDBJ databases">
        <title>Genomic Encyclopedia of Archaeal and Bacterial Type Strains, Phase II (KMG-II): from individual species to whole genera.</title>
        <authorList>
            <person name="Goeker M."/>
        </authorList>
    </citation>
    <scope>NUCLEOTIDE SEQUENCE [LARGE SCALE GENOMIC DNA]</scope>
    <source>
        <strain evidence="3 4">RP-AC37</strain>
    </source>
</reference>
<accession>A0A420XRR8</accession>
<feature type="compositionally biased region" description="Polar residues" evidence="1">
    <location>
        <begin position="357"/>
        <end position="370"/>
    </location>
</feature>
<feature type="domain" description="Putative endonuclease Z1" evidence="2">
    <location>
        <begin position="337"/>
        <end position="606"/>
    </location>
</feature>
<evidence type="ECO:0000256" key="1">
    <source>
        <dbReference type="SAM" id="MobiDB-lite"/>
    </source>
</evidence>
<feature type="region of interest" description="Disordered" evidence="1">
    <location>
        <begin position="357"/>
        <end position="383"/>
    </location>
</feature>
<feature type="region of interest" description="Disordered" evidence="1">
    <location>
        <begin position="864"/>
        <end position="883"/>
    </location>
</feature>
<dbReference type="AlphaFoldDB" id="A0A420XRR8"/>
<dbReference type="EMBL" id="RBWV01000010">
    <property type="protein sequence ID" value="RKS77497.1"/>
    <property type="molecule type" value="Genomic_DNA"/>
</dbReference>
<dbReference type="InterPro" id="IPR018310">
    <property type="entry name" value="Put_endonuclease_Z1-dom"/>
</dbReference>
<protein>
    <submittedName>
        <fullName evidence="3">Z1 domain-containing protein</fullName>
    </submittedName>
</protein>
<evidence type="ECO:0000259" key="2">
    <source>
        <dbReference type="Pfam" id="PF10593"/>
    </source>
</evidence>
<name>A0A420XRR8_9ACTN</name>
<proteinExistence type="predicted"/>
<evidence type="ECO:0000313" key="3">
    <source>
        <dbReference type="EMBL" id="RKS77497.1"/>
    </source>
</evidence>
<evidence type="ECO:0000313" key="4">
    <source>
        <dbReference type="Proteomes" id="UP000281955"/>
    </source>
</evidence>